<dbReference type="OrthoDB" id="9800680at2"/>
<feature type="site" description="Participates in a stacking interaction with the thymidine ring of dTDP-4-oxo-6-deoxyglucose" evidence="6">
    <location>
        <position position="138"/>
    </location>
</feature>
<dbReference type="EC" id="5.1.3.13" evidence="3 7"/>
<name>A0A4Q9FPS4_9FLAO</name>
<comment type="subunit">
    <text evidence="7">Homodimer.</text>
</comment>
<organism evidence="8 9">
    <name type="scientific">Hyunsoonleella pacifica</name>
    <dbReference type="NCBI Taxonomy" id="1080224"/>
    <lineage>
        <taxon>Bacteria</taxon>
        <taxon>Pseudomonadati</taxon>
        <taxon>Bacteroidota</taxon>
        <taxon>Flavobacteriia</taxon>
        <taxon>Flavobacteriales</taxon>
        <taxon>Flavobacteriaceae</taxon>
    </lineage>
</organism>
<dbReference type="RefSeq" id="WP_130936710.1">
    <property type="nucleotide sequence ID" value="NZ_BMEE01000002.1"/>
</dbReference>
<dbReference type="AlphaFoldDB" id="A0A4Q9FPS4"/>
<dbReference type="GO" id="GO:0008830">
    <property type="term" value="F:dTDP-4-dehydrorhamnose 3,5-epimerase activity"/>
    <property type="evidence" value="ECO:0007669"/>
    <property type="project" value="UniProtKB-UniRule"/>
</dbReference>
<comment type="function">
    <text evidence="2 7">Catalyzes the epimerization of the C3' and C5'positions of dTDP-6-deoxy-D-xylo-4-hexulose, forming dTDP-6-deoxy-L-lyxo-4-hexulose.</text>
</comment>
<comment type="catalytic activity">
    <reaction evidence="1 7">
        <text>dTDP-4-dehydro-6-deoxy-alpha-D-glucose = dTDP-4-dehydro-beta-L-rhamnose</text>
        <dbReference type="Rhea" id="RHEA:16969"/>
        <dbReference type="ChEBI" id="CHEBI:57649"/>
        <dbReference type="ChEBI" id="CHEBI:62830"/>
        <dbReference type="EC" id="5.1.3.13"/>
    </reaction>
</comment>
<dbReference type="PANTHER" id="PTHR21047:SF2">
    <property type="entry name" value="THYMIDINE DIPHOSPHO-4-KETO-RHAMNOSE 3,5-EPIMERASE"/>
    <property type="match status" value="1"/>
</dbReference>
<evidence type="ECO:0000256" key="4">
    <source>
        <dbReference type="ARBA" id="ARBA00019595"/>
    </source>
</evidence>
<comment type="similarity">
    <text evidence="7">Belongs to the dTDP-4-dehydrorhamnose 3,5-epimerase family.</text>
</comment>
<sequence>MKVEEVYLSGCYVITPNVFEDKRGCFHESFNRKIFKELTGIDVDFVQDNVSQSLKGVLRGLHFQTGIHSQAKLVQVIKGRILDICVDLRHESETFGKHFSIYLDSLERKQLYIPRGFAHGFLVLENNTIVMYKCDNSYAKFAESGIIFNDKALNINWNFPEEKMIISEKDKSLQTFESLFN</sequence>
<dbReference type="UniPathway" id="UPA00124"/>
<evidence type="ECO:0000256" key="5">
    <source>
        <dbReference type="PIRSR" id="PIRSR600888-1"/>
    </source>
</evidence>
<evidence type="ECO:0000313" key="9">
    <source>
        <dbReference type="Proteomes" id="UP000292372"/>
    </source>
</evidence>
<dbReference type="Proteomes" id="UP000292372">
    <property type="component" value="Unassembled WGS sequence"/>
</dbReference>
<dbReference type="Pfam" id="PF00908">
    <property type="entry name" value="dTDP_sugar_isom"/>
    <property type="match status" value="1"/>
</dbReference>
<dbReference type="Gene3D" id="2.60.120.10">
    <property type="entry name" value="Jelly Rolls"/>
    <property type="match status" value="1"/>
</dbReference>
<reference evidence="8 9" key="1">
    <citation type="journal article" date="2015" name="Int. J. Syst. Evol. Microbiol.">
        <title>Hyunsoonleella pacifica sp. nov., isolated from seawater of South Pacific Gyre.</title>
        <authorList>
            <person name="Gao X."/>
            <person name="Zhang Z."/>
            <person name="Dai X."/>
            <person name="Zhang X.H."/>
        </authorList>
    </citation>
    <scope>NUCLEOTIDE SEQUENCE [LARGE SCALE GENOMIC DNA]</scope>
    <source>
        <strain evidence="8 9">SW033</strain>
    </source>
</reference>
<feature type="active site" description="Proton donor" evidence="5">
    <location>
        <position position="132"/>
    </location>
</feature>
<dbReference type="GO" id="GO:0019305">
    <property type="term" value="P:dTDP-rhamnose biosynthetic process"/>
    <property type="evidence" value="ECO:0007669"/>
    <property type="project" value="UniProtKB-UniRule"/>
</dbReference>
<proteinExistence type="inferred from homology"/>
<dbReference type="GO" id="GO:0005829">
    <property type="term" value="C:cytosol"/>
    <property type="evidence" value="ECO:0007669"/>
    <property type="project" value="TreeGrafter"/>
</dbReference>
<gene>
    <name evidence="8" type="primary">rfbC</name>
    <name evidence="8" type="ORF">EYD46_08855</name>
</gene>
<dbReference type="SUPFAM" id="SSF51182">
    <property type="entry name" value="RmlC-like cupins"/>
    <property type="match status" value="1"/>
</dbReference>
<dbReference type="EMBL" id="SIRS01000003">
    <property type="protein sequence ID" value="TBN16729.1"/>
    <property type="molecule type" value="Genomic_DNA"/>
</dbReference>
<dbReference type="NCBIfam" id="TIGR01221">
    <property type="entry name" value="rmlC"/>
    <property type="match status" value="1"/>
</dbReference>
<protein>
    <recommendedName>
        <fullName evidence="4 7">dTDP-4-dehydrorhamnose 3,5-epimerase</fullName>
        <ecNumber evidence="3 7">5.1.3.13</ecNumber>
    </recommendedName>
    <alternativeName>
        <fullName evidence="7">Thymidine diphospho-4-keto-rhamnose 3,5-epimerase</fullName>
    </alternativeName>
</protein>
<keyword evidence="7 8" id="KW-0413">Isomerase</keyword>
<dbReference type="InterPro" id="IPR014710">
    <property type="entry name" value="RmlC-like_jellyroll"/>
</dbReference>
<evidence type="ECO:0000313" key="8">
    <source>
        <dbReference type="EMBL" id="TBN16729.1"/>
    </source>
</evidence>
<feature type="active site" description="Proton acceptor" evidence="5">
    <location>
        <position position="62"/>
    </location>
</feature>
<dbReference type="CDD" id="cd00438">
    <property type="entry name" value="cupin_RmlC"/>
    <property type="match status" value="1"/>
</dbReference>
<evidence type="ECO:0000256" key="2">
    <source>
        <dbReference type="ARBA" id="ARBA00001997"/>
    </source>
</evidence>
<keyword evidence="9" id="KW-1185">Reference proteome</keyword>
<comment type="caution">
    <text evidence="8">The sequence shown here is derived from an EMBL/GenBank/DDBJ whole genome shotgun (WGS) entry which is preliminary data.</text>
</comment>
<dbReference type="GO" id="GO:0000271">
    <property type="term" value="P:polysaccharide biosynthetic process"/>
    <property type="evidence" value="ECO:0007669"/>
    <property type="project" value="TreeGrafter"/>
</dbReference>
<dbReference type="InterPro" id="IPR000888">
    <property type="entry name" value="RmlC-like"/>
</dbReference>
<evidence type="ECO:0000256" key="3">
    <source>
        <dbReference type="ARBA" id="ARBA00012098"/>
    </source>
</evidence>
<comment type="pathway">
    <text evidence="7">Carbohydrate biosynthesis; dTDP-L-rhamnose biosynthesis.</text>
</comment>
<evidence type="ECO:0000256" key="1">
    <source>
        <dbReference type="ARBA" id="ARBA00001298"/>
    </source>
</evidence>
<dbReference type="InterPro" id="IPR011051">
    <property type="entry name" value="RmlC_Cupin_sf"/>
</dbReference>
<dbReference type="PANTHER" id="PTHR21047">
    <property type="entry name" value="DTDP-6-DEOXY-D-GLUCOSE-3,5 EPIMERASE"/>
    <property type="match status" value="1"/>
</dbReference>
<accession>A0A4Q9FPS4</accession>
<evidence type="ECO:0000256" key="7">
    <source>
        <dbReference type="RuleBase" id="RU364069"/>
    </source>
</evidence>
<evidence type="ECO:0000256" key="6">
    <source>
        <dbReference type="PIRSR" id="PIRSR600888-3"/>
    </source>
</evidence>